<dbReference type="InterPro" id="IPR001845">
    <property type="entry name" value="HTH_ArsR_DNA-bd_dom"/>
</dbReference>
<accession>A0ABX8BK84</accession>
<dbReference type="RefSeq" id="WP_220563727.1">
    <property type="nucleotide sequence ID" value="NZ_CP074133.1"/>
</dbReference>
<dbReference type="Pfam" id="PF01022">
    <property type="entry name" value="HTH_5"/>
    <property type="match status" value="1"/>
</dbReference>
<gene>
    <name evidence="3" type="ORF">KGD84_30095</name>
</gene>
<dbReference type="Proteomes" id="UP000676079">
    <property type="component" value="Chromosome"/>
</dbReference>
<proteinExistence type="predicted"/>
<sequence length="220" mass="22712">MTTTAAPHRSAEHTRALILAALTHTSGPVTVSALAEETGLGTSTLSKHLNTLGKEKKAVRTQGGREGNKRLPDTWHAAPAPAPASPQETAKSAPATSSPEDPAPSQTKAEKDSPAPGNGDLPRKAATAEPATSEAVFIEVGAPNPVSGSPRLAPGELKVMVKALLDTSPEEEFTATEISHLLGGRSIGAIQNNLARLAKEGRAAQTGDKPRRYRSAKTGS</sequence>
<evidence type="ECO:0000256" key="1">
    <source>
        <dbReference type="SAM" id="MobiDB-lite"/>
    </source>
</evidence>
<dbReference type="EMBL" id="CP074133">
    <property type="protein sequence ID" value="QUX22511.1"/>
    <property type="molecule type" value="Genomic_DNA"/>
</dbReference>
<organism evidence="3 4">
    <name type="scientific">Nocardiopsis changdeensis</name>
    <dbReference type="NCBI Taxonomy" id="2831969"/>
    <lineage>
        <taxon>Bacteria</taxon>
        <taxon>Bacillati</taxon>
        <taxon>Actinomycetota</taxon>
        <taxon>Actinomycetes</taxon>
        <taxon>Streptosporangiales</taxon>
        <taxon>Nocardiopsidaceae</taxon>
        <taxon>Nocardiopsis</taxon>
    </lineage>
</organism>
<dbReference type="InterPro" id="IPR036388">
    <property type="entry name" value="WH-like_DNA-bd_sf"/>
</dbReference>
<evidence type="ECO:0000259" key="2">
    <source>
        <dbReference type="Pfam" id="PF01022"/>
    </source>
</evidence>
<feature type="region of interest" description="Disordered" evidence="1">
    <location>
        <begin position="200"/>
        <end position="220"/>
    </location>
</feature>
<reference evidence="3 4" key="1">
    <citation type="submission" date="2021-05" db="EMBL/GenBank/DDBJ databases">
        <title>Direct Submission.</title>
        <authorList>
            <person name="Li K."/>
            <person name="Gao J."/>
        </authorList>
    </citation>
    <scope>NUCLEOTIDE SEQUENCE [LARGE SCALE GENOMIC DNA]</scope>
    <source>
        <strain evidence="3 4">Mg02</strain>
    </source>
</reference>
<feature type="region of interest" description="Disordered" evidence="1">
    <location>
        <begin position="51"/>
        <end position="150"/>
    </location>
</feature>
<feature type="domain" description="HTH arsR-type" evidence="2">
    <location>
        <begin position="14"/>
        <end position="54"/>
    </location>
</feature>
<dbReference type="SUPFAM" id="SSF46785">
    <property type="entry name" value="Winged helix' DNA-binding domain"/>
    <property type="match status" value="1"/>
</dbReference>
<evidence type="ECO:0000313" key="3">
    <source>
        <dbReference type="EMBL" id="QUX22511.1"/>
    </source>
</evidence>
<keyword evidence="4" id="KW-1185">Reference proteome</keyword>
<dbReference type="CDD" id="cd00090">
    <property type="entry name" value="HTH_ARSR"/>
    <property type="match status" value="1"/>
</dbReference>
<evidence type="ECO:0000313" key="4">
    <source>
        <dbReference type="Proteomes" id="UP000676079"/>
    </source>
</evidence>
<dbReference type="InterPro" id="IPR011991">
    <property type="entry name" value="ArsR-like_HTH"/>
</dbReference>
<feature type="compositionally biased region" description="Basic residues" evidence="1">
    <location>
        <begin position="211"/>
        <end position="220"/>
    </location>
</feature>
<dbReference type="InterPro" id="IPR036390">
    <property type="entry name" value="WH_DNA-bd_sf"/>
</dbReference>
<feature type="compositionally biased region" description="Polar residues" evidence="1">
    <location>
        <begin position="86"/>
        <end position="107"/>
    </location>
</feature>
<protein>
    <submittedName>
        <fullName evidence="3">Winged helix-turn-helix transcriptional regulator</fullName>
    </submittedName>
</protein>
<name>A0ABX8BK84_9ACTN</name>
<dbReference type="Gene3D" id="1.10.10.10">
    <property type="entry name" value="Winged helix-like DNA-binding domain superfamily/Winged helix DNA-binding domain"/>
    <property type="match status" value="1"/>
</dbReference>